<accession>A0A2T2WX47</accession>
<keyword evidence="1" id="KW-0238">DNA-binding</keyword>
<dbReference type="InterPro" id="IPR036390">
    <property type="entry name" value="WH_DNA-bd_sf"/>
</dbReference>
<comment type="caution">
    <text evidence="2">The sequence shown here is derived from an EMBL/GenBank/DDBJ whole genome shotgun (WGS) entry which is preliminary data.</text>
</comment>
<dbReference type="GO" id="GO:0003700">
    <property type="term" value="F:DNA-binding transcription factor activity"/>
    <property type="evidence" value="ECO:0007669"/>
    <property type="project" value="TreeGrafter"/>
</dbReference>
<sequence>MIKISSKGRYGVKAVYELALHYGQGPVAVNWIAKAQNISEQYLEQLMGPLKKGGLVRGLRGAQGGYMLAKPPDQISVSDVVDAVEGPIVLTDCSSFEGQGCPEIDYCVGPDVWSRVQEALIETMSSMSFQMLIDLQREHFKETVASLLEGGG</sequence>
<dbReference type="EMBL" id="PXYT01000032">
    <property type="protein sequence ID" value="PSR26810.1"/>
    <property type="molecule type" value="Genomic_DNA"/>
</dbReference>
<dbReference type="Gene3D" id="1.10.10.10">
    <property type="entry name" value="Winged helix-like DNA-binding domain superfamily/Winged helix DNA-binding domain"/>
    <property type="match status" value="1"/>
</dbReference>
<dbReference type="GO" id="GO:0005829">
    <property type="term" value="C:cytosol"/>
    <property type="evidence" value="ECO:0007669"/>
    <property type="project" value="TreeGrafter"/>
</dbReference>
<dbReference type="InterPro" id="IPR036388">
    <property type="entry name" value="WH-like_DNA-bd_sf"/>
</dbReference>
<dbReference type="PANTHER" id="PTHR33221">
    <property type="entry name" value="WINGED HELIX-TURN-HELIX TRANSCRIPTIONAL REGULATOR, RRF2 FAMILY"/>
    <property type="match status" value="1"/>
</dbReference>
<reference evidence="2 3" key="1">
    <citation type="journal article" date="2014" name="BMC Genomics">
        <title>Comparison of environmental and isolate Sulfobacillus genomes reveals diverse carbon, sulfur, nitrogen, and hydrogen metabolisms.</title>
        <authorList>
            <person name="Justice N.B."/>
            <person name="Norman A."/>
            <person name="Brown C.T."/>
            <person name="Singh A."/>
            <person name="Thomas B.C."/>
            <person name="Banfield J.F."/>
        </authorList>
    </citation>
    <scope>NUCLEOTIDE SEQUENCE [LARGE SCALE GENOMIC DNA]</scope>
    <source>
        <strain evidence="2">AMDSBA1</strain>
    </source>
</reference>
<dbReference type="PROSITE" id="PS51197">
    <property type="entry name" value="HTH_RRF2_2"/>
    <property type="match status" value="1"/>
</dbReference>
<dbReference type="AlphaFoldDB" id="A0A2T2WX47"/>
<proteinExistence type="predicted"/>
<name>A0A2T2WX47_9FIRM</name>
<dbReference type="InterPro" id="IPR000944">
    <property type="entry name" value="Tscrpt_reg_Rrf2"/>
</dbReference>
<evidence type="ECO:0000256" key="1">
    <source>
        <dbReference type="ARBA" id="ARBA00023125"/>
    </source>
</evidence>
<evidence type="ECO:0000313" key="2">
    <source>
        <dbReference type="EMBL" id="PSR26810.1"/>
    </source>
</evidence>
<evidence type="ECO:0000313" key="3">
    <source>
        <dbReference type="Proteomes" id="UP000242699"/>
    </source>
</evidence>
<dbReference type="NCBIfam" id="TIGR00738">
    <property type="entry name" value="rrf2_super"/>
    <property type="match status" value="1"/>
</dbReference>
<dbReference type="SUPFAM" id="SSF46785">
    <property type="entry name" value="Winged helix' DNA-binding domain"/>
    <property type="match status" value="1"/>
</dbReference>
<gene>
    <name evidence="2" type="ORF">C7B43_13015</name>
</gene>
<dbReference type="Proteomes" id="UP000242699">
    <property type="component" value="Unassembled WGS sequence"/>
</dbReference>
<dbReference type="Pfam" id="PF02082">
    <property type="entry name" value="Rrf2"/>
    <property type="match status" value="1"/>
</dbReference>
<dbReference type="GO" id="GO:0003677">
    <property type="term" value="F:DNA binding"/>
    <property type="evidence" value="ECO:0007669"/>
    <property type="project" value="UniProtKB-KW"/>
</dbReference>
<dbReference type="PANTHER" id="PTHR33221:SF5">
    <property type="entry name" value="HTH-TYPE TRANSCRIPTIONAL REGULATOR ISCR"/>
    <property type="match status" value="1"/>
</dbReference>
<protein>
    <submittedName>
        <fullName evidence="2">AsnC family transcriptional regulator</fullName>
    </submittedName>
</protein>
<organism evidence="2 3">
    <name type="scientific">Sulfobacillus benefaciens</name>
    <dbReference type="NCBI Taxonomy" id="453960"/>
    <lineage>
        <taxon>Bacteria</taxon>
        <taxon>Bacillati</taxon>
        <taxon>Bacillota</taxon>
        <taxon>Clostridia</taxon>
        <taxon>Eubacteriales</taxon>
        <taxon>Clostridiales Family XVII. Incertae Sedis</taxon>
        <taxon>Sulfobacillus</taxon>
    </lineage>
</organism>